<dbReference type="NCBIfam" id="TIGR00254">
    <property type="entry name" value="GGDEF"/>
    <property type="match status" value="1"/>
</dbReference>
<dbReference type="PROSITE" id="PS50110">
    <property type="entry name" value="RESPONSE_REGULATORY"/>
    <property type="match status" value="1"/>
</dbReference>
<dbReference type="SMART" id="SM00267">
    <property type="entry name" value="GGDEF"/>
    <property type="match status" value="1"/>
</dbReference>
<dbReference type="PANTHER" id="PTHR44591">
    <property type="entry name" value="STRESS RESPONSE REGULATOR PROTEIN 1"/>
    <property type="match status" value="1"/>
</dbReference>
<dbReference type="PROSITE" id="PS50887">
    <property type="entry name" value="GGDEF"/>
    <property type="match status" value="1"/>
</dbReference>
<protein>
    <submittedName>
        <fullName evidence="5">Response regulator protein</fullName>
    </submittedName>
</protein>
<dbReference type="CDD" id="cd01949">
    <property type="entry name" value="GGDEF"/>
    <property type="match status" value="1"/>
</dbReference>
<dbReference type="Pfam" id="PF00072">
    <property type="entry name" value="Response_reg"/>
    <property type="match status" value="1"/>
</dbReference>
<dbReference type="GO" id="GO:0000160">
    <property type="term" value="P:phosphorelay signal transduction system"/>
    <property type="evidence" value="ECO:0007669"/>
    <property type="project" value="InterPro"/>
</dbReference>
<dbReference type="EMBL" id="AFHG01000030">
    <property type="protein sequence ID" value="EGK72847.1"/>
    <property type="molecule type" value="Genomic_DNA"/>
</dbReference>
<dbReference type="InterPro" id="IPR000160">
    <property type="entry name" value="GGDEF_dom"/>
</dbReference>
<keyword evidence="1 2" id="KW-0597">Phosphoprotein</keyword>
<dbReference type="PANTHER" id="PTHR44591:SF24">
    <property type="entry name" value="PROTEIN-GLUTAMATE METHYLESTERASE_PROTEIN-GLUTAMINE GLUTAMINASE 1"/>
    <property type="match status" value="1"/>
</dbReference>
<dbReference type="AlphaFoldDB" id="F5R8V7"/>
<accession>F5R8V7</accession>
<dbReference type="SUPFAM" id="SSF55073">
    <property type="entry name" value="Nucleotide cyclase"/>
    <property type="match status" value="1"/>
</dbReference>
<dbReference type="SUPFAM" id="SSF52172">
    <property type="entry name" value="CheY-like"/>
    <property type="match status" value="1"/>
</dbReference>
<sequence>MSDPQPSDDVMHAKVLVVDDSRMVRASIIKRIRDRFECREEADGEAGWAALLVDDSIQVVLSDLSMPHLDGYGLLERIRASNIPRIAEIPVIMISGDEDDSARERARALGANDFITKGIGTVELLARIESASMLSKASRQLADSREALAAASPIDPESGLATPQYMQIHGEQLLSAAARYHGQVSVLIVGIDNFADIVRNFGRHVTDLIMRKLAKVLATKVRKEDTFSQIGDGQFAIITPDISLQSAEQFANRMRSVIAATAMQYRGQTLRISLNIGVANSVADGAESVSQMLGLAVARADIAHREGGNTVRSSGGEPQKFAWTAGIVSIERALLLIKSGAQAEIEPQLPALIYRLLPLLELIDVKHECNLPLERLRALAAEADTSLLGK</sequence>
<dbReference type="InterPro" id="IPR001789">
    <property type="entry name" value="Sig_transdc_resp-reg_receiver"/>
</dbReference>
<evidence type="ECO:0000313" key="6">
    <source>
        <dbReference type="Proteomes" id="UP000005019"/>
    </source>
</evidence>
<evidence type="ECO:0000256" key="1">
    <source>
        <dbReference type="ARBA" id="ARBA00022553"/>
    </source>
</evidence>
<gene>
    <name evidence="5" type="ORF">METUNv1_00676</name>
</gene>
<dbReference type="eggNOG" id="COG3706">
    <property type="taxonomic scope" value="Bacteria"/>
</dbReference>
<dbReference type="Gene3D" id="3.40.50.2300">
    <property type="match status" value="1"/>
</dbReference>
<dbReference type="OrthoDB" id="9812260at2"/>
<feature type="domain" description="Response regulatory" evidence="3">
    <location>
        <begin position="14"/>
        <end position="132"/>
    </location>
</feature>
<dbReference type="InterPro" id="IPR029787">
    <property type="entry name" value="Nucleotide_cyclase"/>
</dbReference>
<dbReference type="Gene3D" id="3.30.70.270">
    <property type="match status" value="1"/>
</dbReference>
<comment type="caution">
    <text evidence="5">The sequence shown here is derived from an EMBL/GenBank/DDBJ whole genome shotgun (WGS) entry which is preliminary data.</text>
</comment>
<dbReference type="InterPro" id="IPR043128">
    <property type="entry name" value="Rev_trsase/Diguanyl_cyclase"/>
</dbReference>
<evidence type="ECO:0000256" key="2">
    <source>
        <dbReference type="PROSITE-ProRule" id="PRU00169"/>
    </source>
</evidence>
<feature type="domain" description="GGDEF" evidence="4">
    <location>
        <begin position="182"/>
        <end position="316"/>
    </location>
</feature>
<dbReference type="InterPro" id="IPR050595">
    <property type="entry name" value="Bact_response_regulator"/>
</dbReference>
<dbReference type="RefSeq" id="WP_008058818.1">
    <property type="nucleotide sequence ID" value="NZ_AFHG01000030.1"/>
</dbReference>
<dbReference type="InterPro" id="IPR011006">
    <property type="entry name" value="CheY-like_superfamily"/>
</dbReference>
<feature type="modified residue" description="4-aspartylphosphate" evidence="2">
    <location>
        <position position="63"/>
    </location>
</feature>
<keyword evidence="6" id="KW-1185">Reference proteome</keyword>
<dbReference type="STRING" id="1000565.METUNv1_00676"/>
<dbReference type="SMART" id="SM00448">
    <property type="entry name" value="REC"/>
    <property type="match status" value="1"/>
</dbReference>
<organism evidence="5 6">
    <name type="scientific">Methyloversatilis universalis (strain ATCC BAA-1314 / DSM 25237 / JCM 13912 / CCUG 52030 / FAM5)</name>
    <dbReference type="NCBI Taxonomy" id="1000565"/>
    <lineage>
        <taxon>Bacteria</taxon>
        <taxon>Pseudomonadati</taxon>
        <taxon>Pseudomonadota</taxon>
        <taxon>Betaproteobacteria</taxon>
        <taxon>Nitrosomonadales</taxon>
        <taxon>Sterolibacteriaceae</taxon>
        <taxon>Methyloversatilis</taxon>
    </lineage>
</organism>
<proteinExistence type="predicted"/>
<evidence type="ECO:0000259" key="3">
    <source>
        <dbReference type="PROSITE" id="PS50110"/>
    </source>
</evidence>
<name>F5R8V7_METUF</name>
<dbReference type="Pfam" id="PF00990">
    <property type="entry name" value="GGDEF"/>
    <property type="match status" value="1"/>
</dbReference>
<dbReference type="Proteomes" id="UP000005019">
    <property type="component" value="Unassembled WGS sequence"/>
</dbReference>
<evidence type="ECO:0000259" key="4">
    <source>
        <dbReference type="PROSITE" id="PS50887"/>
    </source>
</evidence>
<evidence type="ECO:0000313" key="5">
    <source>
        <dbReference type="EMBL" id="EGK72847.1"/>
    </source>
</evidence>
<reference evidence="5 6" key="1">
    <citation type="journal article" date="2011" name="J. Bacteriol.">
        <title>Genome sequence of Methyloversatilis universalis FAM5T, a methylotrophic representative of the order Rhodocyclales.</title>
        <authorList>
            <person name="Kittichotirat W."/>
            <person name="Good N.M."/>
            <person name="Hall R."/>
            <person name="Bringel F."/>
            <person name="Lajus A."/>
            <person name="Medigue C."/>
            <person name="Smalley N.E."/>
            <person name="Beck D."/>
            <person name="Bumgarner R."/>
            <person name="Vuilleumier S."/>
            <person name="Kalyuzhnaya M.G."/>
        </authorList>
    </citation>
    <scope>NUCLEOTIDE SEQUENCE [LARGE SCALE GENOMIC DNA]</scope>
    <source>
        <strain evidence="6">ATCC BAA-1314 / JCM 13912 / FAM5</strain>
    </source>
</reference>